<reference evidence="3" key="1">
    <citation type="submission" date="2017-03" db="EMBL/GenBank/DDBJ databases">
        <title>Phytopthora megakarya and P. palmivora, two closely related causual agents of cacao black pod achieved similar genome size and gene model numbers by different mechanisms.</title>
        <authorList>
            <person name="Ali S."/>
            <person name="Shao J."/>
            <person name="Larry D.J."/>
            <person name="Kronmiller B."/>
            <person name="Shen D."/>
            <person name="Strem M.D."/>
            <person name="Melnick R.L."/>
            <person name="Guiltinan M.J."/>
            <person name="Tyler B.M."/>
            <person name="Meinhardt L.W."/>
            <person name="Bailey B.A."/>
        </authorList>
    </citation>
    <scope>NUCLEOTIDE SEQUENCE [LARGE SCALE GENOMIC DNA]</scope>
    <source>
        <strain evidence="3">zdho120</strain>
    </source>
</reference>
<accession>A0A225UUH3</accession>
<feature type="domain" description="EGF-like" evidence="1">
    <location>
        <begin position="311"/>
        <end position="322"/>
    </location>
</feature>
<comment type="caution">
    <text evidence="2">The sequence shown here is derived from an EMBL/GenBank/DDBJ whole genome shotgun (WGS) entry which is preliminary data.</text>
</comment>
<evidence type="ECO:0000313" key="3">
    <source>
        <dbReference type="Proteomes" id="UP000198211"/>
    </source>
</evidence>
<sequence length="506" mass="54862">MILKRRMSTANCILGDRCCVCELVLGSPVDVAPPSTLRSELTVNGFSYSVRLGSGARVSKRKCPTGVAWTDKAKTTNVAHALAECSNRGLCDYSKEQPANDSSATLALQYGPDSLPGVGGDGVGPIYSNWEKDSMSNCMCDMGYTGPDCSQLMCAKNDDPLTTGQGYRTIQIAVGATATALAGSIRIHFLGDVATFSADAAADAAHEAACTSAFQSMRSVLTATCTITSVDPVTKGAIYTVVFKEWVHLGAENNLLYHSGNPSLSSFTCDISKVTSLNTPTCAITDVTATNVVEHVYCSNRGLCDFTTGHCLCYADFKGLDCNQPSNVPDSIDDNDGFIINPLGLTYIGTVLHLKTAKGSQADFYFIKIESATLPILTMNGVGDTKLLNGNLWVSTGSLTITTMSQTSTAADIANTHNTFTGTALKIRTSRVSGTAFKLLEGSDDWRYNNRRRNPWRRSNYYLHGWFSCCDRRRSHFTHFEWTQSHSHQFVCHFQQFAPQVSYFTS</sequence>
<organism evidence="2 3">
    <name type="scientific">Phytophthora megakarya</name>
    <dbReference type="NCBI Taxonomy" id="4795"/>
    <lineage>
        <taxon>Eukaryota</taxon>
        <taxon>Sar</taxon>
        <taxon>Stramenopiles</taxon>
        <taxon>Oomycota</taxon>
        <taxon>Peronosporomycetes</taxon>
        <taxon>Peronosporales</taxon>
        <taxon>Peronosporaceae</taxon>
        <taxon>Phytophthora</taxon>
    </lineage>
</organism>
<dbReference type="AlphaFoldDB" id="A0A225UUH3"/>
<name>A0A225UUH3_9STRA</name>
<gene>
    <name evidence="2" type="ORF">PHMEG_00032835</name>
</gene>
<dbReference type="OrthoDB" id="6130531at2759"/>
<keyword evidence="3" id="KW-1185">Reference proteome</keyword>
<dbReference type="EMBL" id="NBNE01011204">
    <property type="protein sequence ID" value="OWY96804.1"/>
    <property type="molecule type" value="Genomic_DNA"/>
</dbReference>
<dbReference type="InterPro" id="IPR000742">
    <property type="entry name" value="EGF"/>
</dbReference>
<dbReference type="Proteomes" id="UP000198211">
    <property type="component" value="Unassembled WGS sequence"/>
</dbReference>
<protein>
    <recommendedName>
        <fullName evidence="1">EGF-like domain-containing protein</fullName>
    </recommendedName>
</protein>
<evidence type="ECO:0000313" key="2">
    <source>
        <dbReference type="EMBL" id="OWY96804.1"/>
    </source>
</evidence>
<dbReference type="PROSITE" id="PS00022">
    <property type="entry name" value="EGF_1"/>
    <property type="match status" value="1"/>
</dbReference>
<proteinExistence type="predicted"/>
<evidence type="ECO:0000259" key="1">
    <source>
        <dbReference type="PROSITE" id="PS00022"/>
    </source>
</evidence>